<keyword evidence="11" id="KW-1185">Reference proteome</keyword>
<comment type="subcellular location">
    <subcellularLocation>
        <location evidence="9">Cell membrane</location>
        <topology evidence="9">Lipid-anchor</topology>
    </subcellularLocation>
    <subcellularLocation>
        <location evidence="1">Membrane</location>
    </subcellularLocation>
</comment>
<comment type="caution">
    <text evidence="10">The sequence shown here is derived from an EMBL/GenBank/DDBJ whole genome shotgun (WGS) entry which is preliminary data.</text>
</comment>
<dbReference type="InterPro" id="IPR010131">
    <property type="entry name" value="MdtP/NodT-like"/>
</dbReference>
<dbReference type="PANTHER" id="PTHR30203">
    <property type="entry name" value="OUTER MEMBRANE CATION EFFLUX PROTEIN"/>
    <property type="match status" value="1"/>
</dbReference>
<keyword evidence="8 9" id="KW-0449">Lipoprotein</keyword>
<evidence type="ECO:0000313" key="10">
    <source>
        <dbReference type="EMBL" id="MBU3077790.1"/>
    </source>
</evidence>
<evidence type="ECO:0000256" key="3">
    <source>
        <dbReference type="ARBA" id="ARBA00022452"/>
    </source>
</evidence>
<dbReference type="RefSeq" id="WP_216322817.1">
    <property type="nucleotide sequence ID" value="NZ_JAHKRT010000003.1"/>
</dbReference>
<evidence type="ECO:0000256" key="8">
    <source>
        <dbReference type="ARBA" id="ARBA00023288"/>
    </source>
</evidence>
<evidence type="ECO:0000256" key="2">
    <source>
        <dbReference type="ARBA" id="ARBA00007613"/>
    </source>
</evidence>
<keyword evidence="5 9" id="KW-0732">Signal</keyword>
<feature type="signal peptide" evidence="9">
    <location>
        <begin position="1"/>
        <end position="16"/>
    </location>
</feature>
<organism evidence="10 11">
    <name type="scientific">Sphingomonas quercus</name>
    <dbReference type="NCBI Taxonomy" id="2842451"/>
    <lineage>
        <taxon>Bacteria</taxon>
        <taxon>Pseudomonadati</taxon>
        <taxon>Pseudomonadota</taxon>
        <taxon>Alphaproteobacteria</taxon>
        <taxon>Sphingomonadales</taxon>
        <taxon>Sphingomonadaceae</taxon>
        <taxon>Sphingomonas</taxon>
    </lineage>
</organism>
<keyword evidence="7 9" id="KW-0564">Palmitate</keyword>
<dbReference type="PANTHER" id="PTHR30203:SF20">
    <property type="entry name" value="MULTIDRUG RESISTANCE OUTER MEMBRANE PROTEIN MDTP-RELATED"/>
    <property type="match status" value="1"/>
</dbReference>
<proteinExistence type="inferred from homology"/>
<dbReference type="PROSITE" id="PS51257">
    <property type="entry name" value="PROKAR_LIPOPROTEIN"/>
    <property type="match status" value="1"/>
</dbReference>
<evidence type="ECO:0000313" key="11">
    <source>
        <dbReference type="Proteomes" id="UP000776276"/>
    </source>
</evidence>
<dbReference type="NCBIfam" id="TIGR01845">
    <property type="entry name" value="outer_NodT"/>
    <property type="match status" value="1"/>
</dbReference>
<evidence type="ECO:0000256" key="6">
    <source>
        <dbReference type="ARBA" id="ARBA00023136"/>
    </source>
</evidence>
<reference evidence="10 11" key="1">
    <citation type="submission" date="2021-06" db="EMBL/GenBank/DDBJ databases">
        <title>Sphingomonas sp. XMGL2, whole genome shotgun sequencing project.</title>
        <authorList>
            <person name="Zhao G."/>
            <person name="Shen L."/>
        </authorList>
    </citation>
    <scope>NUCLEOTIDE SEQUENCE [LARGE SCALE GENOMIC DNA]</scope>
    <source>
        <strain evidence="10 11">XMGL2</strain>
    </source>
</reference>
<comment type="similarity">
    <text evidence="2 9">Belongs to the outer membrane factor (OMF) (TC 1.B.17) family.</text>
</comment>
<feature type="chain" id="PRO_5044972938" evidence="9">
    <location>
        <begin position="17"/>
        <end position="490"/>
    </location>
</feature>
<protein>
    <submittedName>
        <fullName evidence="10">Efflux transporter outer membrane subunit</fullName>
    </submittedName>
</protein>
<keyword evidence="3 9" id="KW-1134">Transmembrane beta strand</keyword>
<sequence length="490" mass="50641">MAHARALRRVARPAFAAAITALLLAGCAAIPDDGPRLTALSADKLGIAQGPDIPPATNWWAALGDAQLDRIMADALAGSPRLAAAAARVAQAQAGIAIERAALQPQLGIDAEEVPQRLSEKYIIPPPYGGTGRWVGTAQANLGWSLDLAGKQKAAIEGARATAQAAALDVEAARVMLTGAIAQTYVNLARAELQKRIADEFVASREQSLGLTRTRVTSQLASDIDLRTAETLLADARRAAVRADGERALMVHALAALAGRGPDYYPTIAATQVKLDAALPVPDALPADLIGRRPDILAARARIESADANRRVARADFYPDVNIKAFIGLQALGIGNLFSTGAAAFGAGPAVHLPIFEGGRLKAGYQGAVAGIDVAIADYNAAVLGAVKEAADALSSIDSIAGQAVEQRGVVTSLGETVRLNEVRLRTGLAPRVDLLASGDRLLAARQSLVDLDADGAIRRIQLLIALGGDFTPAAPQQTASAGSAAVSNR</sequence>
<evidence type="ECO:0000256" key="7">
    <source>
        <dbReference type="ARBA" id="ARBA00023139"/>
    </source>
</evidence>
<evidence type="ECO:0000256" key="1">
    <source>
        <dbReference type="ARBA" id="ARBA00004370"/>
    </source>
</evidence>
<name>A0ABS6BHL3_9SPHN</name>
<accession>A0ABS6BHL3</accession>
<keyword evidence="6 9" id="KW-0472">Membrane</keyword>
<evidence type="ECO:0000256" key="9">
    <source>
        <dbReference type="RuleBase" id="RU362097"/>
    </source>
</evidence>
<dbReference type="InterPro" id="IPR003423">
    <property type="entry name" value="OMP_efflux"/>
</dbReference>
<dbReference type="EMBL" id="JAHKRT010000003">
    <property type="protein sequence ID" value="MBU3077790.1"/>
    <property type="molecule type" value="Genomic_DNA"/>
</dbReference>
<dbReference type="Pfam" id="PF02321">
    <property type="entry name" value="OEP"/>
    <property type="match status" value="2"/>
</dbReference>
<evidence type="ECO:0000256" key="5">
    <source>
        <dbReference type="ARBA" id="ARBA00022729"/>
    </source>
</evidence>
<evidence type="ECO:0000256" key="4">
    <source>
        <dbReference type="ARBA" id="ARBA00022692"/>
    </source>
</evidence>
<dbReference type="Proteomes" id="UP000776276">
    <property type="component" value="Unassembled WGS sequence"/>
</dbReference>
<gene>
    <name evidence="10" type="ORF">KOF26_07915</name>
</gene>
<keyword evidence="4 9" id="KW-0812">Transmembrane</keyword>